<dbReference type="EMBL" id="VDEM01000080">
    <property type="protein sequence ID" value="KAF0821821.1"/>
    <property type="molecule type" value="Genomic_DNA"/>
</dbReference>
<comment type="caution">
    <text evidence="2">The sequence shown here is derived from an EMBL/GenBank/DDBJ whole genome shotgun (WGS) entry which is preliminary data.</text>
</comment>
<reference evidence="2 3" key="1">
    <citation type="journal article" date="2020" name="G3 (Bethesda)">
        <title>Whole Genome Sequencing and Comparative Genomics of Two Nematicidal Bacillus Strains Reveals a Wide Range of Possible Virulence Factors.</title>
        <authorList>
            <person name="Susic N."/>
            <person name="Janezic S."/>
            <person name="Rupnik M."/>
            <person name="Geric Stare B."/>
        </authorList>
    </citation>
    <scope>NUCLEOTIDE SEQUENCE [LARGE SCALE GENOMIC DNA]</scope>
    <source>
        <strain evidence="2 3">I-1582</strain>
    </source>
</reference>
<evidence type="ECO:0000256" key="1">
    <source>
        <dbReference type="SAM" id="MobiDB-lite"/>
    </source>
</evidence>
<accession>A0A800MSS8</accession>
<organism evidence="2 3">
    <name type="scientific">Cytobacillus firmus</name>
    <name type="common">Bacillus firmus</name>
    <dbReference type="NCBI Taxonomy" id="1399"/>
    <lineage>
        <taxon>Bacteria</taxon>
        <taxon>Bacillati</taxon>
        <taxon>Bacillota</taxon>
        <taxon>Bacilli</taxon>
        <taxon>Bacillales</taxon>
        <taxon>Bacillaceae</taxon>
        <taxon>Cytobacillus</taxon>
    </lineage>
</organism>
<feature type="region of interest" description="Disordered" evidence="1">
    <location>
        <begin position="1"/>
        <end position="38"/>
    </location>
</feature>
<dbReference type="Proteomes" id="UP000465778">
    <property type="component" value="Unassembled WGS sequence"/>
</dbReference>
<evidence type="ECO:0000313" key="3">
    <source>
        <dbReference type="Proteomes" id="UP000465778"/>
    </source>
</evidence>
<gene>
    <name evidence="2" type="ORF">KIS1582_4399</name>
</gene>
<proteinExistence type="predicted"/>
<dbReference type="AlphaFoldDB" id="A0A800MSS8"/>
<name>A0A800MSS8_CYTFI</name>
<sequence>MSSGSSGTGEPHGKQVPAAESNGLNTKPKQDFNKEYQN</sequence>
<feature type="compositionally biased region" description="Basic and acidic residues" evidence="1">
    <location>
        <begin position="28"/>
        <end position="38"/>
    </location>
</feature>
<evidence type="ECO:0000313" key="2">
    <source>
        <dbReference type="EMBL" id="KAF0821821.1"/>
    </source>
</evidence>
<protein>
    <submittedName>
        <fullName evidence="2">Uncharacterized protein</fullName>
    </submittedName>
</protein>